<dbReference type="OrthoDB" id="2084019at2"/>
<dbReference type="RefSeq" id="WP_074835249.1">
    <property type="nucleotide sequence ID" value="NZ_FOAT01000017.1"/>
</dbReference>
<protein>
    <submittedName>
        <fullName evidence="1">Uncharacterized protein</fullName>
    </submittedName>
</protein>
<evidence type="ECO:0000313" key="2">
    <source>
        <dbReference type="Proteomes" id="UP000186015"/>
    </source>
</evidence>
<dbReference type="EMBL" id="FOAT01000017">
    <property type="protein sequence ID" value="SEL27024.1"/>
    <property type="molecule type" value="Genomic_DNA"/>
</dbReference>
<organism evidence="1 2">
    <name type="scientific">Ruminococcus albus</name>
    <dbReference type="NCBI Taxonomy" id="1264"/>
    <lineage>
        <taxon>Bacteria</taxon>
        <taxon>Bacillati</taxon>
        <taxon>Bacillota</taxon>
        <taxon>Clostridia</taxon>
        <taxon>Eubacteriales</taxon>
        <taxon>Oscillospiraceae</taxon>
        <taxon>Ruminococcus</taxon>
    </lineage>
</organism>
<accession>A0A1H7NUM9</accession>
<dbReference type="AlphaFoldDB" id="A0A1H7NUM9"/>
<sequence>MDSRPKDISPEVREHLKLMKARPGMYIGCESLTRLWHFIDGMKFYSQVFDMDTGRVIIPEGFNDFAAERYGENLNAHNSFSMVLKEEKDERAALFKWFGLLDEYLVSLGYEPLGEREKIFEEFRNRCQQDTVP</sequence>
<name>A0A1H7NUM9_RUMAL</name>
<dbReference type="Proteomes" id="UP000186015">
    <property type="component" value="Unassembled WGS sequence"/>
</dbReference>
<proteinExistence type="predicted"/>
<gene>
    <name evidence="1" type="ORF">SAMN05216469_1175</name>
</gene>
<evidence type="ECO:0000313" key="1">
    <source>
        <dbReference type="EMBL" id="SEL27024.1"/>
    </source>
</evidence>
<reference evidence="1 2" key="1">
    <citation type="submission" date="2016-10" db="EMBL/GenBank/DDBJ databases">
        <authorList>
            <person name="de Groot N.N."/>
        </authorList>
    </citation>
    <scope>NUCLEOTIDE SEQUENCE [LARGE SCALE GENOMIC DNA]</scope>
    <source>
        <strain evidence="1 2">KH2T6</strain>
    </source>
</reference>